<dbReference type="Pfam" id="PF14377">
    <property type="entry name" value="UBM"/>
    <property type="match status" value="2"/>
</dbReference>
<gene>
    <name evidence="6" type="primary">POLI</name>
</gene>
<keyword evidence="5" id="KW-1185">Reference proteome</keyword>
<dbReference type="PROSITE" id="PS50173">
    <property type="entry name" value="UMUC"/>
    <property type="match status" value="1"/>
</dbReference>
<dbReference type="Gene3D" id="6.10.250.1630">
    <property type="match status" value="2"/>
</dbReference>
<dbReference type="Gene3D" id="1.10.150.20">
    <property type="entry name" value="5' to 3' exonuclease, C-terminal subdomain"/>
    <property type="match status" value="1"/>
</dbReference>
<dbReference type="SUPFAM" id="SSF100879">
    <property type="entry name" value="Lesion bypass DNA polymerase (Y-family), little finger domain"/>
    <property type="match status" value="1"/>
</dbReference>
<dbReference type="OrthoDB" id="447129at2759"/>
<dbReference type="GO" id="GO:0019985">
    <property type="term" value="P:translesion synthesis"/>
    <property type="evidence" value="ECO:0007669"/>
    <property type="project" value="TreeGrafter"/>
</dbReference>
<dbReference type="RefSeq" id="XP_020667812.2">
    <property type="nucleotide sequence ID" value="XM_020812153.2"/>
</dbReference>
<dbReference type="Proteomes" id="UP001652642">
    <property type="component" value="Chromosome 2"/>
</dbReference>
<dbReference type="GO" id="GO:0003887">
    <property type="term" value="F:DNA-directed DNA polymerase activity"/>
    <property type="evidence" value="ECO:0007669"/>
    <property type="project" value="InterPro"/>
</dbReference>
<feature type="region of interest" description="Disordered" evidence="3">
    <location>
        <begin position="1"/>
        <end position="31"/>
    </location>
</feature>
<reference evidence="6" key="2">
    <citation type="submission" date="2025-08" db="UniProtKB">
        <authorList>
            <consortium name="RefSeq"/>
        </authorList>
    </citation>
    <scope>IDENTIFICATION</scope>
</reference>
<dbReference type="Gene3D" id="3.40.1170.60">
    <property type="match status" value="1"/>
</dbReference>
<name>A0A6J0V4L9_9SAUR</name>
<dbReference type="GO" id="GO:0003684">
    <property type="term" value="F:damaged DNA binding"/>
    <property type="evidence" value="ECO:0007669"/>
    <property type="project" value="InterPro"/>
</dbReference>
<dbReference type="InterPro" id="IPR025527">
    <property type="entry name" value="HUWE1/Rev1_UBM"/>
</dbReference>
<protein>
    <submittedName>
        <fullName evidence="6">DNA polymerase iota isoform X1</fullName>
    </submittedName>
</protein>
<dbReference type="SUPFAM" id="SSF56672">
    <property type="entry name" value="DNA/RNA polymerases"/>
    <property type="match status" value="1"/>
</dbReference>
<dbReference type="KEGG" id="pvt:110089249"/>
<keyword evidence="1" id="KW-0237">DNA synthesis</keyword>
<keyword evidence="2" id="KW-0808">Transferase</keyword>
<dbReference type="InterPro" id="IPR017961">
    <property type="entry name" value="DNA_pol_Y-fam_little_finger"/>
</dbReference>
<feature type="domain" description="UmuC" evidence="4">
    <location>
        <begin position="56"/>
        <end position="269"/>
    </location>
</feature>
<feature type="compositionally biased region" description="Basic residues" evidence="3">
    <location>
        <begin position="714"/>
        <end position="726"/>
    </location>
</feature>
<evidence type="ECO:0000313" key="6">
    <source>
        <dbReference type="RefSeq" id="XP_020667812.2"/>
    </source>
</evidence>
<reference evidence="5" key="1">
    <citation type="submission" date="2025-05" db="UniProtKB">
        <authorList>
            <consortium name="RefSeq"/>
        </authorList>
    </citation>
    <scope>NUCLEOTIDE SEQUENCE [LARGE SCALE GENOMIC DNA]</scope>
</reference>
<dbReference type="InterPro" id="IPR001126">
    <property type="entry name" value="UmuC"/>
</dbReference>
<sequence length="746" mass="82426">MESPGEEEEDNEEEEEEAAAEPDWLLPAPGGAPRRSRLRACYGKRSNAGGAQHRVIVHLDLDCFYAQVEMVCNPELRGKPLGVQQKSIVVTSNYEARNVGVKKLMSVKEAKEKCPELVLVNGEDLTKYREMSYKITALLEGFTPLVERLGFDENFVDITEMVELRLEQGKKEDFSKISVSGHVYNNQMVRMYDPIHVRLAVGSQIAAEMREAMFHRLGLTGCAGVALNKLLSKLVSGTFKPNQQTVLLPESRQDLMASLDHIRKVPGIGFKTAKCLEMLGLRTVCDLQMCSSVRLERELGVLAAQHIQKLSWGEDNSPVTPSGAPQSLSDEDSFKKCSSEAEVEKKVEGLLASLLERLHKDGRKPHTIRLTIRQFTPSLTDKGFSRESRQCLIPSYVIQKIGTGDASVKTHLVAILMKLFRKMINVNAPFHLTLLNVCFSNLKAPPASAKQSIGFYLTRPSSSSSISGKLVNKTESWNAEEHPTLESQTCDGEASSGVRSTGIIKSPLERPGLLKDTDFLGDPVLAGVDYDVFSQLPKDIQEEIISDHKEVKDHRRPLGTQTFSIGREEMLDEAQNRRSHTPQAGSTHRNVNTSVSCGIAPTNEEPSLAICDCAVKHPSPQHSALEAAGITKDYNGSDGGSPSFPSRPSLPRTCIPEEQKHPNGEVSHYGIWKDGPKLALPPSIDPKTFSELPSEVQKELLAEWKGQALVPKMHASKTHAKPKMKKKSEPPLPPPSNSLLRYFKPR</sequence>
<evidence type="ECO:0000256" key="2">
    <source>
        <dbReference type="ARBA" id="ARBA00022679"/>
    </source>
</evidence>
<proteinExistence type="predicted"/>
<dbReference type="InterPro" id="IPR043502">
    <property type="entry name" value="DNA/RNA_pol_sf"/>
</dbReference>
<dbReference type="InterPro" id="IPR043128">
    <property type="entry name" value="Rev_trsase/Diguanyl_cyclase"/>
</dbReference>
<dbReference type="AlphaFoldDB" id="A0A6J0V4L9"/>
<evidence type="ECO:0000256" key="3">
    <source>
        <dbReference type="SAM" id="MobiDB-lite"/>
    </source>
</evidence>
<dbReference type="PANTHER" id="PTHR46404">
    <property type="entry name" value="DNA POLYMERASE IOTA"/>
    <property type="match status" value="1"/>
</dbReference>
<dbReference type="GO" id="GO:0006281">
    <property type="term" value="P:DNA repair"/>
    <property type="evidence" value="ECO:0007669"/>
    <property type="project" value="InterPro"/>
</dbReference>
<feature type="compositionally biased region" description="Acidic residues" evidence="3">
    <location>
        <begin position="1"/>
        <end position="20"/>
    </location>
</feature>
<dbReference type="Gene3D" id="3.30.1490.100">
    <property type="entry name" value="DNA polymerase, Y-family, little finger domain"/>
    <property type="match status" value="1"/>
</dbReference>
<accession>A0A6J0V4L9</accession>
<dbReference type="GeneID" id="110089249"/>
<dbReference type="InterPro" id="IPR036775">
    <property type="entry name" value="DNA_pol_Y-fam_lit_finger_sf"/>
</dbReference>
<dbReference type="PIRSF" id="PIRSF036603">
    <property type="entry name" value="DPol_eta"/>
    <property type="match status" value="1"/>
</dbReference>
<evidence type="ECO:0000256" key="1">
    <source>
        <dbReference type="ARBA" id="ARBA00022634"/>
    </source>
</evidence>
<dbReference type="InParanoid" id="A0A6J0V4L9"/>
<dbReference type="Gene3D" id="3.30.70.270">
    <property type="match status" value="1"/>
</dbReference>
<evidence type="ECO:0000259" key="4">
    <source>
        <dbReference type="PROSITE" id="PS50173"/>
    </source>
</evidence>
<feature type="region of interest" description="Disordered" evidence="3">
    <location>
        <begin position="711"/>
        <end position="746"/>
    </location>
</feature>
<dbReference type="CTD" id="11201"/>
<dbReference type="Pfam" id="PF11799">
    <property type="entry name" value="IMS_C"/>
    <property type="match status" value="1"/>
</dbReference>
<organism evidence="5 6">
    <name type="scientific">Pogona vitticeps</name>
    <name type="common">central bearded dragon</name>
    <dbReference type="NCBI Taxonomy" id="103695"/>
    <lineage>
        <taxon>Eukaryota</taxon>
        <taxon>Metazoa</taxon>
        <taxon>Chordata</taxon>
        <taxon>Craniata</taxon>
        <taxon>Vertebrata</taxon>
        <taxon>Euteleostomi</taxon>
        <taxon>Lepidosauria</taxon>
        <taxon>Squamata</taxon>
        <taxon>Bifurcata</taxon>
        <taxon>Unidentata</taxon>
        <taxon>Episquamata</taxon>
        <taxon>Toxicofera</taxon>
        <taxon>Iguania</taxon>
        <taxon>Acrodonta</taxon>
        <taxon>Agamidae</taxon>
        <taxon>Amphibolurinae</taxon>
        <taxon>Pogona</taxon>
    </lineage>
</organism>
<dbReference type="Pfam" id="PF00817">
    <property type="entry name" value="IMS"/>
    <property type="match status" value="1"/>
</dbReference>
<dbReference type="PANTHER" id="PTHR46404:SF1">
    <property type="entry name" value="DNA POLYMERASE IOTA"/>
    <property type="match status" value="1"/>
</dbReference>
<evidence type="ECO:0000313" key="5">
    <source>
        <dbReference type="Proteomes" id="UP001652642"/>
    </source>
</evidence>